<protein>
    <submittedName>
        <fullName evidence="2">Uncharacterized protein</fullName>
    </submittedName>
</protein>
<keyword evidence="1" id="KW-0732">Signal</keyword>
<dbReference type="Proteomes" id="UP000826195">
    <property type="component" value="Unassembled WGS sequence"/>
</dbReference>
<evidence type="ECO:0000256" key="1">
    <source>
        <dbReference type="SAM" id="SignalP"/>
    </source>
</evidence>
<accession>A0AAV7IYB9</accession>
<sequence length="212" mass="24580">MGNLSFTRAMLDMLLNIVTGSVTLKDIRRHTETAFHLVNAAKREESGNPTEQAWELCSDRENPFTKEVRQVVNQLEDDAVVVQNAKRNFRRRRVQEDFAEIHEHYSCLPVFIKRLECRQISLRHSCMIVRNAVIEIIQNPQAVQSVKDRLQAVLDDNTGFSVHLNNINNCLIQNRFNALPPNWNEDDARNLTSFEFDNFAMHLISNVNVFED</sequence>
<reference evidence="2 3" key="1">
    <citation type="journal article" date="2021" name="J. Hered.">
        <title>A chromosome-level genome assembly of the parasitoid wasp, Cotesia glomerata (Hymenoptera: Braconidae).</title>
        <authorList>
            <person name="Pinto B.J."/>
            <person name="Weis J.J."/>
            <person name="Gamble T."/>
            <person name="Ode P.J."/>
            <person name="Paul R."/>
            <person name="Zaspel J.M."/>
        </authorList>
    </citation>
    <scope>NUCLEOTIDE SEQUENCE [LARGE SCALE GENOMIC DNA]</scope>
    <source>
        <strain evidence="2">CgM1</strain>
    </source>
</reference>
<dbReference type="AlphaFoldDB" id="A0AAV7IYB9"/>
<gene>
    <name evidence="2" type="ORF">KQX54_011926</name>
</gene>
<proteinExistence type="predicted"/>
<name>A0AAV7IYB9_COTGL</name>
<organism evidence="2 3">
    <name type="scientific">Cotesia glomerata</name>
    <name type="common">Lepidopteran parasitic wasp</name>
    <name type="synonym">Apanteles glomeratus</name>
    <dbReference type="NCBI Taxonomy" id="32391"/>
    <lineage>
        <taxon>Eukaryota</taxon>
        <taxon>Metazoa</taxon>
        <taxon>Ecdysozoa</taxon>
        <taxon>Arthropoda</taxon>
        <taxon>Hexapoda</taxon>
        <taxon>Insecta</taxon>
        <taxon>Pterygota</taxon>
        <taxon>Neoptera</taxon>
        <taxon>Endopterygota</taxon>
        <taxon>Hymenoptera</taxon>
        <taxon>Apocrita</taxon>
        <taxon>Ichneumonoidea</taxon>
        <taxon>Braconidae</taxon>
        <taxon>Microgastrinae</taxon>
        <taxon>Cotesia</taxon>
    </lineage>
</organism>
<comment type="caution">
    <text evidence="2">The sequence shown here is derived from an EMBL/GenBank/DDBJ whole genome shotgun (WGS) entry which is preliminary data.</text>
</comment>
<evidence type="ECO:0000313" key="2">
    <source>
        <dbReference type="EMBL" id="KAH0561058.1"/>
    </source>
</evidence>
<evidence type="ECO:0000313" key="3">
    <source>
        <dbReference type="Proteomes" id="UP000826195"/>
    </source>
</evidence>
<feature type="chain" id="PRO_5043978382" evidence="1">
    <location>
        <begin position="21"/>
        <end position="212"/>
    </location>
</feature>
<feature type="signal peptide" evidence="1">
    <location>
        <begin position="1"/>
        <end position="20"/>
    </location>
</feature>
<keyword evidence="3" id="KW-1185">Reference proteome</keyword>
<dbReference type="EMBL" id="JAHXZJ010000374">
    <property type="protein sequence ID" value="KAH0561058.1"/>
    <property type="molecule type" value="Genomic_DNA"/>
</dbReference>